<feature type="chain" id="PRO_5017077449" evidence="2">
    <location>
        <begin position="34"/>
        <end position="247"/>
    </location>
</feature>
<proteinExistence type="predicted"/>
<keyword evidence="2" id="KW-0732">Signal</keyword>
<evidence type="ECO:0000256" key="1">
    <source>
        <dbReference type="SAM" id="MobiDB-lite"/>
    </source>
</evidence>
<feature type="region of interest" description="Disordered" evidence="1">
    <location>
        <begin position="57"/>
        <end position="81"/>
    </location>
</feature>
<feature type="signal peptide" evidence="2">
    <location>
        <begin position="1"/>
        <end position="33"/>
    </location>
</feature>
<evidence type="ECO:0000256" key="2">
    <source>
        <dbReference type="SAM" id="SignalP"/>
    </source>
</evidence>
<gene>
    <name evidence="3" type="ORF">NCTC13184_03057</name>
</gene>
<dbReference type="Proteomes" id="UP000255082">
    <property type="component" value="Unassembled WGS sequence"/>
</dbReference>
<accession>A0A378WSH8</accession>
<evidence type="ECO:0000313" key="3">
    <source>
        <dbReference type="EMBL" id="SUA43687.1"/>
    </source>
</evidence>
<dbReference type="EMBL" id="UGRU01000001">
    <property type="protein sequence ID" value="SUA43687.1"/>
    <property type="molecule type" value="Genomic_DNA"/>
</dbReference>
<evidence type="ECO:0000313" key="4">
    <source>
        <dbReference type="Proteomes" id="UP000255082"/>
    </source>
</evidence>
<dbReference type="AlphaFoldDB" id="A0A378WSH8"/>
<feature type="compositionally biased region" description="Low complexity" evidence="1">
    <location>
        <begin position="214"/>
        <end position="241"/>
    </location>
</feature>
<name>A0A378WSH8_9NOCA</name>
<feature type="region of interest" description="Disordered" evidence="1">
    <location>
        <begin position="214"/>
        <end position="247"/>
    </location>
</feature>
<organism evidence="3 4">
    <name type="scientific">Nocardia africana</name>
    <dbReference type="NCBI Taxonomy" id="134964"/>
    <lineage>
        <taxon>Bacteria</taxon>
        <taxon>Bacillati</taxon>
        <taxon>Actinomycetota</taxon>
        <taxon>Actinomycetes</taxon>
        <taxon>Mycobacteriales</taxon>
        <taxon>Nocardiaceae</taxon>
        <taxon>Nocardia</taxon>
    </lineage>
</organism>
<sequence>MARRSGSRTPKPLIAAAAAVLAAAILPVGGASADLQSDIATQVQQFLDIGKVAVPPADCGPGSRPETGMQGDVPAADRASGRSTQGYSCNMSFVGGYAGHGAGITSTTYDHCSYTGSFFPGDLLGPAQGVQVIDASDPAHPVLSTTLTEPAMMAGTWESLKVNTARKLLVGTGVPFLEGTGYLSVYDISDCAHPRLLNPGPGTNLAMPLPITTTRAASPPTAAPIGPRVSRPVSSARSTSPIRRIRT</sequence>
<reference evidence="3 4" key="1">
    <citation type="submission" date="2018-06" db="EMBL/GenBank/DDBJ databases">
        <authorList>
            <consortium name="Pathogen Informatics"/>
            <person name="Doyle S."/>
        </authorList>
    </citation>
    <scope>NUCLEOTIDE SEQUENCE [LARGE SCALE GENOMIC DNA]</scope>
    <source>
        <strain evidence="3 4">NCTC13184</strain>
    </source>
</reference>
<protein>
    <submittedName>
        <fullName evidence="3">Uncharacterized protein</fullName>
    </submittedName>
</protein>